<feature type="compositionally biased region" description="Basic and acidic residues" evidence="15">
    <location>
        <begin position="970"/>
        <end position="980"/>
    </location>
</feature>
<dbReference type="GO" id="GO:0005634">
    <property type="term" value="C:nucleus"/>
    <property type="evidence" value="ECO:0007669"/>
    <property type="project" value="UniProtKB-SubCell"/>
</dbReference>
<dbReference type="Gene3D" id="1.25.10.10">
    <property type="entry name" value="Leucine-rich Repeat Variant"/>
    <property type="match status" value="2"/>
</dbReference>
<dbReference type="GO" id="GO:0000796">
    <property type="term" value="C:condensin complex"/>
    <property type="evidence" value="ECO:0007669"/>
    <property type="project" value="TreeGrafter"/>
</dbReference>
<evidence type="ECO:0000256" key="9">
    <source>
        <dbReference type="ARBA" id="ARBA00022618"/>
    </source>
</evidence>
<name>A0A6J1S007_FRAOC</name>
<protein>
    <recommendedName>
        <fullName evidence="5 14">Condensin complex subunit 1</fullName>
    </recommendedName>
</protein>
<gene>
    <name evidence="19 20" type="primary">LOC113202503</name>
</gene>
<feature type="region of interest" description="Disordered" evidence="15">
    <location>
        <begin position="936"/>
        <end position="982"/>
    </location>
</feature>
<evidence type="ECO:0000256" key="4">
    <source>
        <dbReference type="ARBA" id="ARBA00009606"/>
    </source>
</evidence>
<evidence type="ECO:0000313" key="18">
    <source>
        <dbReference type="Proteomes" id="UP000504606"/>
    </source>
</evidence>
<reference evidence="19 20" key="1">
    <citation type="submission" date="2025-04" db="UniProtKB">
        <authorList>
            <consortium name="RefSeq"/>
        </authorList>
    </citation>
    <scope>IDENTIFICATION</scope>
    <source>
        <tissue evidence="19 20">Whole organism</tissue>
    </source>
</reference>
<dbReference type="GO" id="GO:0000779">
    <property type="term" value="C:condensed chromosome, centromeric region"/>
    <property type="evidence" value="ECO:0007669"/>
    <property type="project" value="TreeGrafter"/>
</dbReference>
<dbReference type="PIRSF" id="PIRSF017127">
    <property type="entry name" value="Condensin_D2"/>
    <property type="match status" value="1"/>
</dbReference>
<keyword evidence="10 14" id="KW-0498">Mitosis</keyword>
<evidence type="ECO:0000256" key="14">
    <source>
        <dbReference type="PIRNR" id="PIRNR017127"/>
    </source>
</evidence>
<comment type="function">
    <text evidence="14">Regulatory subunit of the condensin complex, a complex required for conversion of interphase chromatin into mitotic-like condense chromosomes. The condensin complex probably introduces positive supercoils into relaxed DNA in the presence of type I topoisomerases and converts nicked DNA into positive knotted forms in the presence of type II topoisomerases.</text>
</comment>
<dbReference type="GeneID" id="113202503"/>
<feature type="domain" description="Condensin complex subunit 1 C-terminal" evidence="16">
    <location>
        <begin position="1073"/>
        <end position="1233"/>
    </location>
</feature>
<dbReference type="FunFam" id="1.25.10.10:FF:000695">
    <property type="entry name" value="Condensin complex subunit 1"/>
    <property type="match status" value="1"/>
</dbReference>
<evidence type="ECO:0000256" key="10">
    <source>
        <dbReference type="ARBA" id="ARBA00022776"/>
    </source>
</evidence>
<feature type="compositionally biased region" description="Basic and acidic residues" evidence="15">
    <location>
        <begin position="936"/>
        <end position="947"/>
    </location>
</feature>
<dbReference type="InterPro" id="IPR032682">
    <property type="entry name" value="Cnd1_C"/>
</dbReference>
<evidence type="ECO:0000256" key="12">
    <source>
        <dbReference type="ARBA" id="ARBA00023242"/>
    </source>
</evidence>
<dbReference type="InterPro" id="IPR024324">
    <property type="entry name" value="Condensin_cplx_su1_N"/>
</dbReference>
<dbReference type="Proteomes" id="UP000504606">
    <property type="component" value="Unplaced"/>
</dbReference>
<dbReference type="OrthoDB" id="436262at2759"/>
<dbReference type="GO" id="GO:0007076">
    <property type="term" value="P:mitotic chromosome condensation"/>
    <property type="evidence" value="ECO:0007669"/>
    <property type="project" value="InterPro"/>
</dbReference>
<evidence type="ECO:0000256" key="11">
    <source>
        <dbReference type="ARBA" id="ARBA00023067"/>
    </source>
</evidence>
<feature type="compositionally biased region" description="Acidic residues" evidence="15">
    <location>
        <begin position="1354"/>
        <end position="1369"/>
    </location>
</feature>
<keyword evidence="6" id="KW-0158">Chromosome</keyword>
<accession>A0A6J1S007</accession>
<evidence type="ECO:0000256" key="5">
    <source>
        <dbReference type="ARBA" id="ARBA00016064"/>
    </source>
</evidence>
<evidence type="ECO:0000313" key="20">
    <source>
        <dbReference type="RefSeq" id="XP_052129701.1"/>
    </source>
</evidence>
<evidence type="ECO:0000256" key="3">
    <source>
        <dbReference type="ARBA" id="ARBA00004496"/>
    </source>
</evidence>
<comment type="subcellular location">
    <subcellularLocation>
        <location evidence="2">Chromosome</location>
    </subcellularLocation>
    <subcellularLocation>
        <location evidence="3">Cytoplasm</location>
    </subcellularLocation>
    <subcellularLocation>
        <location evidence="1">Nucleus</location>
    </subcellularLocation>
</comment>
<evidence type="ECO:0000256" key="6">
    <source>
        <dbReference type="ARBA" id="ARBA00022454"/>
    </source>
</evidence>
<evidence type="ECO:0000259" key="17">
    <source>
        <dbReference type="Pfam" id="PF12922"/>
    </source>
</evidence>
<dbReference type="InterPro" id="IPR007673">
    <property type="entry name" value="Condensin_cplx_su1"/>
</dbReference>
<keyword evidence="11 14" id="KW-0226">DNA condensation</keyword>
<dbReference type="GO" id="GO:0005737">
    <property type="term" value="C:cytoplasm"/>
    <property type="evidence" value="ECO:0007669"/>
    <property type="project" value="UniProtKB-SubCell"/>
</dbReference>
<evidence type="ECO:0000259" key="16">
    <source>
        <dbReference type="Pfam" id="PF12717"/>
    </source>
</evidence>
<organism evidence="18 19">
    <name type="scientific">Frankliniella occidentalis</name>
    <name type="common">Western flower thrips</name>
    <name type="synonym">Euthrips occidentalis</name>
    <dbReference type="NCBI Taxonomy" id="133901"/>
    <lineage>
        <taxon>Eukaryota</taxon>
        <taxon>Metazoa</taxon>
        <taxon>Ecdysozoa</taxon>
        <taxon>Arthropoda</taxon>
        <taxon>Hexapoda</taxon>
        <taxon>Insecta</taxon>
        <taxon>Pterygota</taxon>
        <taxon>Neoptera</taxon>
        <taxon>Paraneoptera</taxon>
        <taxon>Thysanoptera</taxon>
        <taxon>Terebrantia</taxon>
        <taxon>Thripoidea</taxon>
        <taxon>Thripidae</taxon>
        <taxon>Frankliniella</taxon>
    </lineage>
</organism>
<evidence type="ECO:0000256" key="8">
    <source>
        <dbReference type="ARBA" id="ARBA00022553"/>
    </source>
</evidence>
<dbReference type="Pfam" id="PF12717">
    <property type="entry name" value="Cnd1"/>
    <property type="match status" value="1"/>
</dbReference>
<evidence type="ECO:0000256" key="13">
    <source>
        <dbReference type="ARBA" id="ARBA00023306"/>
    </source>
</evidence>
<dbReference type="InterPro" id="IPR026971">
    <property type="entry name" value="CND1/NCAPD3"/>
</dbReference>
<evidence type="ECO:0000256" key="2">
    <source>
        <dbReference type="ARBA" id="ARBA00004286"/>
    </source>
</evidence>
<feature type="domain" description="Condensin complex subunit 1 N-terminal" evidence="17">
    <location>
        <begin position="82"/>
        <end position="235"/>
    </location>
</feature>
<dbReference type="GO" id="GO:0051301">
    <property type="term" value="P:cell division"/>
    <property type="evidence" value="ECO:0007669"/>
    <property type="project" value="UniProtKB-KW"/>
</dbReference>
<keyword evidence="13 14" id="KW-0131">Cell cycle</keyword>
<dbReference type="Pfam" id="PF12922">
    <property type="entry name" value="Cnd1_N"/>
    <property type="match status" value="1"/>
</dbReference>
<keyword evidence="12" id="KW-0539">Nucleus</keyword>
<comment type="similarity">
    <text evidence="4 14">Belongs to the CND1 (condensin subunit 1) family.</text>
</comment>
<evidence type="ECO:0000256" key="7">
    <source>
        <dbReference type="ARBA" id="ARBA00022490"/>
    </source>
</evidence>
<evidence type="ECO:0000256" key="1">
    <source>
        <dbReference type="ARBA" id="ARBA00004123"/>
    </source>
</evidence>
<proteinExistence type="inferred from homology"/>
<keyword evidence="9 14" id="KW-0132">Cell division</keyword>
<dbReference type="InterPro" id="IPR011989">
    <property type="entry name" value="ARM-like"/>
</dbReference>
<keyword evidence="8" id="KW-0597">Phosphoprotein</keyword>
<feature type="region of interest" description="Disordered" evidence="15">
    <location>
        <begin position="1298"/>
        <end position="1385"/>
    </location>
</feature>
<evidence type="ECO:0000313" key="19">
    <source>
        <dbReference type="RefSeq" id="XP_026272540.1"/>
    </source>
</evidence>
<dbReference type="KEGG" id="foc:113202503"/>
<keyword evidence="18" id="KW-1185">Reference proteome</keyword>
<dbReference type="GO" id="GO:0010032">
    <property type="term" value="P:meiotic chromosome condensation"/>
    <property type="evidence" value="ECO:0007669"/>
    <property type="project" value="TreeGrafter"/>
</dbReference>
<dbReference type="RefSeq" id="XP_026272540.1">
    <property type="nucleotide sequence ID" value="XM_026416755.2"/>
</dbReference>
<evidence type="ECO:0000256" key="15">
    <source>
        <dbReference type="SAM" id="MobiDB-lite"/>
    </source>
</evidence>
<feature type="compositionally biased region" description="Basic residues" evidence="15">
    <location>
        <begin position="1322"/>
        <end position="1348"/>
    </location>
</feature>
<keyword evidence="7" id="KW-0963">Cytoplasm</keyword>
<dbReference type="PANTHER" id="PTHR14222:SF2">
    <property type="entry name" value="CONDENSIN COMPLEX SUBUNIT 1"/>
    <property type="match status" value="1"/>
</dbReference>
<dbReference type="GO" id="GO:0042393">
    <property type="term" value="F:histone binding"/>
    <property type="evidence" value="ECO:0007669"/>
    <property type="project" value="TreeGrafter"/>
</dbReference>
<dbReference type="InterPro" id="IPR016024">
    <property type="entry name" value="ARM-type_fold"/>
</dbReference>
<dbReference type="SUPFAM" id="SSF48371">
    <property type="entry name" value="ARM repeat"/>
    <property type="match status" value="1"/>
</dbReference>
<dbReference type="RefSeq" id="XP_052129701.1">
    <property type="nucleotide sequence ID" value="XM_052273741.1"/>
</dbReference>
<dbReference type="PANTHER" id="PTHR14222">
    <property type="entry name" value="CONDENSIN"/>
    <property type="match status" value="1"/>
</dbReference>
<sequence length="1385" mass="158219">MTTPVFFIPFNKEDLLLADSSGQYYVRDLIPCDRVPRRLADCSAALSDDGFRFILNHFDPMFSVVHHAKDLDTKYILTAHNIVLKGISGMCQTLPGLMEQMDCHLRQNLLNAVKMYLFLLYEVLRSLEERFNAKTDKELAVDAKSRKKAIKNFADFDWDNKRNESLIKLHDFIHLPLPKLWDPPVADEDFVNLAANICYKTLEDPQVSQARLSYMKHTTFDILGTLIQKYGHGLSCTVKMVQLMKIYEHLPETLAQGAVKFVRDYQCRNFVREVIREITQADSAFENSSPKACSHFLIEIAKEGPDIILPSMPLLLPELENESYLMRNCVLGVIGEVVSGSLTQEHLSEEQKEIRDTFLDHLEEHLIDTNASVRGKVLKIWQKLCEEKAIPLAYLSQLLKHTVCRLTDTSWSVTRNAVQLYQALLRSNPFGDKLKIDELKERLNREEETLAYCEKEVNTIIPPTRTKLWDEISPQIIVVLQEALSDKGKDAEISEEALSSSLEDNIAQISSCLERGKYLEAFHLLKLTEKHAETGKQRGNKQLEWQVDYFHNLLRKIFVQFDESAEDGKRKEERNNLTPEQREAQDKLLKQQTLTQYYKDCIAFSEQLEVATGIINNLLFSAQPTVILDTLEFLTAAFQFGLKGALTGVKNMLLLVWSTETSVKEGVAAAYRQLYVDIASHAQGRSRAGEIVKNLCNLLKTLDEDQQAALELLLREWVKAGDMDKDCIQILWERFSLKLPDTSEDDSRVALILLGMVGGASPSILKTNTQVLVSIGLGERGRKDNRLARETCRTLLKLVPETTLVASNEEPFRFEKDDEVLKNLRDLLIDGFNLYDDKFYLPMASEAIDVIYQLSEHPDRTCTNLLEEFVRQTKQVSAATFDSVVHSNKESNQAPDKLVERLVFFIGHIAFRQWVHLDRTVFRELKRRNRIRELEAEKRRGDKQKSKNKDKRKSQANLNTSGLSRASETPLRKEKEKEDAADAELGEINADDAEAEYINHVCESEVLSGHTVLGTLSPIVVAVCTNPQLYTDPQLRTTACLSLTKMMLVSSTFCEEHLPLVFTMMEKSSEPPIRSKLVYAIGDLADRFPNLIEPWTKHLYARLQDKSSQVRLDAVVVLKHLITNEMVKVRGQISDMALCIVDAEERISVMASEFFRDLSKKGNTLYNVIPDIISRLSNPTMNVSEENFNRILEFLLPLIQKDKQMESLVDKLCQRFRASTSERQWSDIAFCLSLLQYSERSLRRLLENFQCYFDKLNTEKVYEAFESIIAQALKTNKPERKLIVEELQTKIDEALKRGLGTEDAGESQMDVDGGSQKENRAVSKKGKRGSVGGKKKRINQRRGNRGRRSKEASSSEDEEDEASSDEDSGPDQQLRIQNKNRRQRR</sequence>
<feature type="compositionally biased region" description="Polar residues" evidence="15">
    <location>
        <begin position="956"/>
        <end position="967"/>
    </location>
</feature>